<gene>
    <name evidence="1" type="ORF">OKIOD_LOCUS15747</name>
</gene>
<name>A0ABN7TBR1_OIKDI</name>
<organism evidence="1 2">
    <name type="scientific">Oikopleura dioica</name>
    <name type="common">Tunicate</name>
    <dbReference type="NCBI Taxonomy" id="34765"/>
    <lineage>
        <taxon>Eukaryota</taxon>
        <taxon>Metazoa</taxon>
        <taxon>Chordata</taxon>
        <taxon>Tunicata</taxon>
        <taxon>Appendicularia</taxon>
        <taxon>Copelata</taxon>
        <taxon>Oikopleuridae</taxon>
        <taxon>Oikopleura</taxon>
    </lineage>
</organism>
<evidence type="ECO:0000313" key="1">
    <source>
        <dbReference type="EMBL" id="CAG5112807.1"/>
    </source>
</evidence>
<proteinExistence type="predicted"/>
<dbReference type="Proteomes" id="UP001158576">
    <property type="component" value="Chromosome 2"/>
</dbReference>
<evidence type="ECO:0000313" key="2">
    <source>
        <dbReference type="Proteomes" id="UP001158576"/>
    </source>
</evidence>
<reference evidence="1 2" key="1">
    <citation type="submission" date="2021-04" db="EMBL/GenBank/DDBJ databases">
        <authorList>
            <person name="Bliznina A."/>
        </authorList>
    </citation>
    <scope>NUCLEOTIDE SEQUENCE [LARGE SCALE GENOMIC DNA]</scope>
</reference>
<dbReference type="EMBL" id="OU015567">
    <property type="protein sequence ID" value="CAG5112807.1"/>
    <property type="molecule type" value="Genomic_DNA"/>
</dbReference>
<keyword evidence="2" id="KW-1185">Reference proteome</keyword>
<protein>
    <submittedName>
        <fullName evidence="1">Oidioi.mRNA.OKI2018_I69.chr2.g6982.t1.cds</fullName>
    </submittedName>
</protein>
<sequence>MELPEGWSLKKSRLGQKAFIHSETNTKIFEVPDENTIFELASARPKKYKAFLDRIAGQKGPEKDIKQPEPLVDVEKSEELTMKNEEVEIEKPPVVAGNGEFFLAFIKKN</sequence>
<accession>A0ABN7TBR1</accession>